<organism evidence="1">
    <name type="scientific">Amblyomma triste</name>
    <name type="common">Neotropical tick</name>
    <dbReference type="NCBI Taxonomy" id="251400"/>
    <lineage>
        <taxon>Eukaryota</taxon>
        <taxon>Metazoa</taxon>
        <taxon>Ecdysozoa</taxon>
        <taxon>Arthropoda</taxon>
        <taxon>Chelicerata</taxon>
        <taxon>Arachnida</taxon>
        <taxon>Acari</taxon>
        <taxon>Parasitiformes</taxon>
        <taxon>Ixodida</taxon>
        <taxon>Ixodoidea</taxon>
        <taxon>Ixodidae</taxon>
        <taxon>Amblyomminae</taxon>
        <taxon>Amblyomma</taxon>
    </lineage>
</organism>
<protein>
    <submittedName>
        <fullName evidence="1">Putative secreted protein</fullName>
    </submittedName>
</protein>
<accession>A0A023G222</accession>
<sequence length="131" mass="15405">MKMKLIFFWNIQNVGSLIGYYSQTRIYRTRIYRILVISNSRNIPLKIPCKSIGKPRHISNSISPVVRYIELCTTHWKVCLPQRRSHHPWPLAACRFEATRGRNEGTVRRRLVWAAPRPFPKGTRICSCHCQ</sequence>
<dbReference type="EMBL" id="GBBM01007599">
    <property type="protein sequence ID" value="JAC27819.1"/>
    <property type="molecule type" value="mRNA"/>
</dbReference>
<evidence type="ECO:0000313" key="1">
    <source>
        <dbReference type="EMBL" id="JAC27819.1"/>
    </source>
</evidence>
<dbReference type="AlphaFoldDB" id="A0A023G222"/>
<reference evidence="1" key="1">
    <citation type="submission" date="2014-03" db="EMBL/GenBank/DDBJ databases">
        <title>The sialotranscriptome of Amblyomma triste, Amblyomma parvum and Amblyomma cajennense ticks, uncovered by 454-based RNA-seq.</title>
        <authorList>
            <person name="Garcia G.R."/>
            <person name="Gardinassi L.G."/>
            <person name="Ribeiro J.M."/>
            <person name="Anatriello E."/>
            <person name="Ferreira B.R."/>
            <person name="Moreira H.N."/>
            <person name="Mafra C."/>
            <person name="Olegario M.M."/>
            <person name="Szabo P.J."/>
            <person name="Miranda-Santos I.K."/>
            <person name="Maruyama S.R."/>
        </authorList>
    </citation>
    <scope>NUCLEOTIDE SEQUENCE</scope>
    <source>
        <strain evidence="1">Mato Grasso do Sul</strain>
        <tissue evidence="1">Salivary glands</tissue>
    </source>
</reference>
<proteinExistence type="evidence at transcript level"/>
<name>A0A023G222_AMBTT</name>